<dbReference type="Proteomes" id="UP001266305">
    <property type="component" value="Unassembled WGS sequence"/>
</dbReference>
<name>A0ABQ9TPS3_SAGOE</name>
<proteinExistence type="predicted"/>
<accession>A0ABQ9TPS3</accession>
<keyword evidence="1" id="KW-0812">Transmembrane</keyword>
<reference evidence="2 3" key="1">
    <citation type="submission" date="2023-05" db="EMBL/GenBank/DDBJ databases">
        <title>B98-5 Cell Line De Novo Hybrid Assembly: An Optical Mapping Approach.</title>
        <authorList>
            <person name="Kananen K."/>
            <person name="Auerbach J.A."/>
            <person name="Kautto E."/>
            <person name="Blachly J.S."/>
        </authorList>
    </citation>
    <scope>NUCLEOTIDE SEQUENCE [LARGE SCALE GENOMIC DNA]</scope>
    <source>
        <strain evidence="2">B95-8</strain>
        <tissue evidence="2">Cell line</tissue>
    </source>
</reference>
<evidence type="ECO:0000313" key="3">
    <source>
        <dbReference type="Proteomes" id="UP001266305"/>
    </source>
</evidence>
<feature type="transmembrane region" description="Helical" evidence="1">
    <location>
        <begin position="56"/>
        <end position="77"/>
    </location>
</feature>
<evidence type="ECO:0000256" key="1">
    <source>
        <dbReference type="SAM" id="Phobius"/>
    </source>
</evidence>
<keyword evidence="1" id="KW-0472">Membrane</keyword>
<organism evidence="2 3">
    <name type="scientific">Saguinus oedipus</name>
    <name type="common">Cotton-top tamarin</name>
    <name type="synonym">Oedipomidas oedipus</name>
    <dbReference type="NCBI Taxonomy" id="9490"/>
    <lineage>
        <taxon>Eukaryota</taxon>
        <taxon>Metazoa</taxon>
        <taxon>Chordata</taxon>
        <taxon>Craniata</taxon>
        <taxon>Vertebrata</taxon>
        <taxon>Euteleostomi</taxon>
        <taxon>Mammalia</taxon>
        <taxon>Eutheria</taxon>
        <taxon>Euarchontoglires</taxon>
        <taxon>Primates</taxon>
        <taxon>Haplorrhini</taxon>
        <taxon>Platyrrhini</taxon>
        <taxon>Cebidae</taxon>
        <taxon>Callitrichinae</taxon>
        <taxon>Saguinus</taxon>
    </lineage>
</organism>
<comment type="caution">
    <text evidence="2">The sequence shown here is derived from an EMBL/GenBank/DDBJ whole genome shotgun (WGS) entry which is preliminary data.</text>
</comment>
<keyword evidence="3" id="KW-1185">Reference proteome</keyword>
<evidence type="ECO:0000313" key="2">
    <source>
        <dbReference type="EMBL" id="KAK2086520.1"/>
    </source>
</evidence>
<gene>
    <name evidence="2" type="ORF">P7K49_035945</name>
</gene>
<sequence>MASQREHNFRDRFIEIQLTAQGTTAGDLLVHDLPQQLERLKIKRISKPPVVQTSRLFAVDTGIPTITGVAHILLTLLHKMAKRPRQVRHQLRILLQPPSRAVLSNTRLPRHLHHPKGDLKN</sequence>
<keyword evidence="1" id="KW-1133">Transmembrane helix</keyword>
<dbReference type="EMBL" id="JASSZA010000020">
    <property type="protein sequence ID" value="KAK2086520.1"/>
    <property type="molecule type" value="Genomic_DNA"/>
</dbReference>
<protein>
    <submittedName>
        <fullName evidence="2">Uncharacterized protein</fullName>
    </submittedName>
</protein>